<feature type="compositionally biased region" description="Basic and acidic residues" evidence="1">
    <location>
        <begin position="154"/>
        <end position="166"/>
    </location>
</feature>
<feature type="region of interest" description="Disordered" evidence="1">
    <location>
        <begin position="47"/>
        <end position="78"/>
    </location>
</feature>
<gene>
    <name evidence="3" type="ORF">Pmani_031251</name>
</gene>
<sequence length="211" mass="23107">MIQFDNQPLILLLLRLGVCVTSAATLNILESAVPLEMCIVLSVGRRATSPRDPSGYNVAEPNRRAREMEPAQSVTDPPHHAKIDVRINNVNMTGLIDSGSTSSFLHPCVIKQLVSTSDLAPAPKELSTHNYSSLPPVTPPDVPSPSDDLPVAHGIEDSKHTPEKQDNLSYNPGVAHRPQDGEPLKPEDNLALESLRRSSRVRKPVDRLTYY</sequence>
<feature type="signal peptide" evidence="2">
    <location>
        <begin position="1"/>
        <end position="23"/>
    </location>
</feature>
<reference evidence="3" key="1">
    <citation type="submission" date="2023-11" db="EMBL/GenBank/DDBJ databases">
        <title>Genome assemblies of two species of porcelain crab, Petrolisthes cinctipes and Petrolisthes manimaculis (Anomura: Porcellanidae).</title>
        <authorList>
            <person name="Angst P."/>
        </authorList>
    </citation>
    <scope>NUCLEOTIDE SEQUENCE</scope>
    <source>
        <strain evidence="3">PB745_02</strain>
        <tissue evidence="3">Gill</tissue>
    </source>
</reference>
<proteinExistence type="predicted"/>
<feature type="compositionally biased region" description="Basic and acidic residues" evidence="1">
    <location>
        <begin position="177"/>
        <end position="188"/>
    </location>
</feature>
<dbReference type="EMBL" id="JAWZYT010003901">
    <property type="protein sequence ID" value="KAK4296252.1"/>
    <property type="molecule type" value="Genomic_DNA"/>
</dbReference>
<name>A0AAE1TSP8_9EUCA</name>
<evidence type="ECO:0000256" key="1">
    <source>
        <dbReference type="SAM" id="MobiDB-lite"/>
    </source>
</evidence>
<dbReference type="AlphaFoldDB" id="A0AAE1TSP8"/>
<feature type="region of interest" description="Disordered" evidence="1">
    <location>
        <begin position="126"/>
        <end position="211"/>
    </location>
</feature>
<evidence type="ECO:0000256" key="2">
    <source>
        <dbReference type="SAM" id="SignalP"/>
    </source>
</evidence>
<feature type="chain" id="PRO_5042215198" evidence="2">
    <location>
        <begin position="24"/>
        <end position="211"/>
    </location>
</feature>
<comment type="caution">
    <text evidence="3">The sequence shown here is derived from an EMBL/GenBank/DDBJ whole genome shotgun (WGS) entry which is preliminary data.</text>
</comment>
<keyword evidence="4" id="KW-1185">Reference proteome</keyword>
<dbReference type="Proteomes" id="UP001292094">
    <property type="component" value="Unassembled WGS sequence"/>
</dbReference>
<keyword evidence="2" id="KW-0732">Signal</keyword>
<evidence type="ECO:0000313" key="3">
    <source>
        <dbReference type="EMBL" id="KAK4296252.1"/>
    </source>
</evidence>
<organism evidence="3 4">
    <name type="scientific">Petrolisthes manimaculis</name>
    <dbReference type="NCBI Taxonomy" id="1843537"/>
    <lineage>
        <taxon>Eukaryota</taxon>
        <taxon>Metazoa</taxon>
        <taxon>Ecdysozoa</taxon>
        <taxon>Arthropoda</taxon>
        <taxon>Crustacea</taxon>
        <taxon>Multicrustacea</taxon>
        <taxon>Malacostraca</taxon>
        <taxon>Eumalacostraca</taxon>
        <taxon>Eucarida</taxon>
        <taxon>Decapoda</taxon>
        <taxon>Pleocyemata</taxon>
        <taxon>Anomura</taxon>
        <taxon>Galatheoidea</taxon>
        <taxon>Porcellanidae</taxon>
        <taxon>Petrolisthes</taxon>
    </lineage>
</organism>
<protein>
    <submittedName>
        <fullName evidence="3">Uncharacterized protein</fullName>
    </submittedName>
</protein>
<accession>A0AAE1TSP8</accession>
<evidence type="ECO:0000313" key="4">
    <source>
        <dbReference type="Proteomes" id="UP001292094"/>
    </source>
</evidence>